<dbReference type="InterPro" id="IPR015943">
    <property type="entry name" value="WD40/YVTN_repeat-like_dom_sf"/>
</dbReference>
<dbReference type="InterPro" id="IPR027417">
    <property type="entry name" value="P-loop_NTPase"/>
</dbReference>
<feature type="compositionally biased region" description="Gly residues" evidence="5">
    <location>
        <begin position="13"/>
        <end position="33"/>
    </location>
</feature>
<dbReference type="SUPFAM" id="SSF52540">
    <property type="entry name" value="P-loop containing nucleoside triphosphate hydrolases"/>
    <property type="match status" value="1"/>
</dbReference>
<evidence type="ECO:0000259" key="6">
    <source>
        <dbReference type="Pfam" id="PF24883"/>
    </source>
</evidence>
<dbReference type="InterPro" id="IPR020472">
    <property type="entry name" value="WD40_PAC1"/>
</dbReference>
<dbReference type="InterPro" id="IPR019775">
    <property type="entry name" value="WD40_repeat_CS"/>
</dbReference>
<dbReference type="InterPro" id="IPR001680">
    <property type="entry name" value="WD40_rpt"/>
</dbReference>
<evidence type="ECO:0000256" key="1">
    <source>
        <dbReference type="ARBA" id="ARBA00022490"/>
    </source>
</evidence>
<feature type="repeat" description="WD" evidence="4">
    <location>
        <begin position="887"/>
        <end position="928"/>
    </location>
</feature>
<dbReference type="Gene3D" id="2.130.10.10">
    <property type="entry name" value="YVTN repeat-like/Quinoprotein amine dehydrogenase"/>
    <property type="match status" value="5"/>
</dbReference>
<dbReference type="InterPro" id="IPR056884">
    <property type="entry name" value="NPHP3-like_N"/>
</dbReference>
<dbReference type="PROSITE" id="PS00678">
    <property type="entry name" value="WD_REPEATS_1"/>
    <property type="match status" value="6"/>
</dbReference>
<dbReference type="PROSITE" id="PS50082">
    <property type="entry name" value="WD_REPEATS_2"/>
    <property type="match status" value="10"/>
</dbReference>
<dbReference type="GO" id="GO:0005634">
    <property type="term" value="C:nucleus"/>
    <property type="evidence" value="ECO:0007669"/>
    <property type="project" value="TreeGrafter"/>
</dbReference>
<feature type="domain" description="Nephrocystin 3-like N-terminal" evidence="6">
    <location>
        <begin position="99"/>
        <end position="260"/>
    </location>
</feature>
<dbReference type="GO" id="GO:0005737">
    <property type="term" value="C:cytoplasm"/>
    <property type="evidence" value="ECO:0007669"/>
    <property type="project" value="TreeGrafter"/>
</dbReference>
<keyword evidence="2 4" id="KW-0853">WD repeat</keyword>
<dbReference type="PANTHER" id="PTHR19849">
    <property type="entry name" value="PHOSPHOLIPASE A-2-ACTIVATING PROTEIN"/>
    <property type="match status" value="1"/>
</dbReference>
<dbReference type="SMART" id="SM00564">
    <property type="entry name" value="PQQ"/>
    <property type="match status" value="7"/>
</dbReference>
<feature type="repeat" description="WD" evidence="4">
    <location>
        <begin position="854"/>
        <end position="886"/>
    </location>
</feature>
<evidence type="ECO:0000313" key="8">
    <source>
        <dbReference type="Proteomes" id="UP001221757"/>
    </source>
</evidence>
<dbReference type="GO" id="GO:0043161">
    <property type="term" value="P:proteasome-mediated ubiquitin-dependent protein catabolic process"/>
    <property type="evidence" value="ECO:0007669"/>
    <property type="project" value="TreeGrafter"/>
</dbReference>
<dbReference type="CDD" id="cd00200">
    <property type="entry name" value="WD40"/>
    <property type="match status" value="2"/>
</dbReference>
<dbReference type="Pfam" id="PF24883">
    <property type="entry name" value="NPHP3_N"/>
    <property type="match status" value="1"/>
</dbReference>
<feature type="repeat" description="WD" evidence="4">
    <location>
        <begin position="802"/>
        <end position="843"/>
    </location>
</feature>
<dbReference type="Pfam" id="PF00400">
    <property type="entry name" value="WD40"/>
    <property type="match status" value="11"/>
</dbReference>
<feature type="repeat" description="WD" evidence="4">
    <location>
        <begin position="676"/>
        <end position="717"/>
    </location>
</feature>
<dbReference type="PRINTS" id="PR00320">
    <property type="entry name" value="GPROTEINBRPT"/>
</dbReference>
<reference evidence="7" key="1">
    <citation type="submission" date="2023-03" db="EMBL/GenBank/DDBJ databases">
        <title>Massive genome expansion in bonnet fungi (Mycena s.s.) driven by repeated elements and novel gene families across ecological guilds.</title>
        <authorList>
            <consortium name="Lawrence Berkeley National Laboratory"/>
            <person name="Harder C.B."/>
            <person name="Miyauchi S."/>
            <person name="Viragh M."/>
            <person name="Kuo A."/>
            <person name="Thoen E."/>
            <person name="Andreopoulos B."/>
            <person name="Lu D."/>
            <person name="Skrede I."/>
            <person name="Drula E."/>
            <person name="Henrissat B."/>
            <person name="Morin E."/>
            <person name="Kohler A."/>
            <person name="Barry K."/>
            <person name="LaButti K."/>
            <person name="Morin E."/>
            <person name="Salamov A."/>
            <person name="Lipzen A."/>
            <person name="Mereny Z."/>
            <person name="Hegedus B."/>
            <person name="Baldrian P."/>
            <person name="Stursova M."/>
            <person name="Weitz H."/>
            <person name="Taylor A."/>
            <person name="Grigoriev I.V."/>
            <person name="Nagy L.G."/>
            <person name="Martin F."/>
            <person name="Kauserud H."/>
        </authorList>
    </citation>
    <scope>NUCLEOTIDE SEQUENCE</scope>
    <source>
        <strain evidence="7">CBHHK067</strain>
    </source>
</reference>
<dbReference type="PROSITE" id="PS50294">
    <property type="entry name" value="WD_REPEATS_REGION"/>
    <property type="match status" value="8"/>
</dbReference>
<evidence type="ECO:0000256" key="5">
    <source>
        <dbReference type="SAM" id="MobiDB-lite"/>
    </source>
</evidence>
<dbReference type="Gene3D" id="3.40.50.300">
    <property type="entry name" value="P-loop containing nucleotide triphosphate hydrolases"/>
    <property type="match status" value="1"/>
</dbReference>
<keyword evidence="3" id="KW-0677">Repeat</keyword>
<dbReference type="InterPro" id="IPR018391">
    <property type="entry name" value="PQQ_b-propeller_rpt"/>
</dbReference>
<dbReference type="Proteomes" id="UP001221757">
    <property type="component" value="Unassembled WGS sequence"/>
</dbReference>
<dbReference type="PANTHER" id="PTHR19849:SF0">
    <property type="entry name" value="PHOSPHOLIPASE A-2-ACTIVATING PROTEIN"/>
    <property type="match status" value="1"/>
</dbReference>
<evidence type="ECO:0000313" key="7">
    <source>
        <dbReference type="EMBL" id="KAJ7696302.1"/>
    </source>
</evidence>
<dbReference type="GO" id="GO:0010992">
    <property type="term" value="P:ubiquitin recycling"/>
    <property type="evidence" value="ECO:0007669"/>
    <property type="project" value="TreeGrafter"/>
</dbReference>
<sequence>MATPSREYSFGNLHGGTGGAGGNGEHGGPGGVGEGPTFIANMVNVDKVYGPSTISAGRAETHILPYFAPKALFDADAAAGGPARRACTDNTRVGLISRLKEWACDAQSSPIFWLSGMAGTGKSTVAYTLCQHWCAEGRLGASFFCSRNDEKARSRASIIPTIVQQLLPISKPFAHSVENAHIGIIIQASTCHVAELLVQAWLQAMASQQVEERPPLVVVIDALDEIEGNIQGPHLIKQLVKALSAPGTRLSGLKFFLTSRPHPRIEAECSAIERKAVYRMEEITPKDAIKDVRQFVNAELPNLSGEQREGIITKSAGLFVYAATISRYICPPTSDVKPSPIQQVKRLDRLGENGLGSVAPELLIGSLYKAIISDVLCNDGQEVETSKRVLYAAITTRRPLTVLSLTPLIFDAGDEVDEMAVRNSLSLFYAVLYVSPRHANAATSYFRDRTHDCVCIMNESLHFNLCNLPSSFLLDKNDKGLADRVETNISSKLRYACQHWAVHLASVRHDPQEDTQLSALLLDFYSLKVLFWMEAMNLLKLKSDCRLAINLARTWALQVQNAELDVYMAAVQRLWASFVQGQASLSTPHLYVSSLTTELALTSAVTLMNWRKHFPGLPSIDCKGIPQHRMLMSMEGHSRSVRSVAFSLDSTQIVSGSYDSTVRIWDAATGAEMTKMEGHSSSVLSVAFSPDGTHIVSGSGDETVRIWDAVTGAEVTRMKGHSGTIFSVAFSPDGTRVVSGSDDKTVRIWDATTGTEVTKMEGYSGSFGSTVTLSLDSIHIGSGSYDVVRIPDVATGAEATKMEGHSSSVLSVAFSPDGTRVMSGSDDKTVRIWDATTGTEVTKMEGYSGSFGSTVELSLDSTHIVSGSYDSTVRIWDAATGAEMTKMEGHSSSVLSVAFSPDGTHIVSGSGDETVRIWDAVTGAEVTRMKGHSGTILSVAFSPDGTHVVSGSSDKTMRIWDVTTGTEVTKMKGHSGTIFSVAFSLDGTHIVVVSGSYLHGTMQIWDVATGAEVTKMEHSGSVKSMAFTPDGTCVVSGLSDDTVRVWDATTGAKVTKMEGHSGSVLSVAFTLDGTRVVSGSDDATVRIWDVRTSAEVTKMEGDSSSIWSVAFSPANTHVVSGSSDETTGAEVDDTIHLWSCQRDGWMVLRQRPHHRLFWYPPDLQHTIPVPPCLCLISTMGQTRLEFHTRTLGTDWQQIYHSPRTFHPTMSLVP</sequence>
<dbReference type="SMART" id="SM00320">
    <property type="entry name" value="WD40"/>
    <property type="match status" value="11"/>
</dbReference>
<dbReference type="AlphaFoldDB" id="A0AAD7GIC0"/>
<dbReference type="SUPFAM" id="SSF50978">
    <property type="entry name" value="WD40 repeat-like"/>
    <property type="match status" value="2"/>
</dbReference>
<dbReference type="EMBL" id="JARKIE010000035">
    <property type="protein sequence ID" value="KAJ7696302.1"/>
    <property type="molecule type" value="Genomic_DNA"/>
</dbReference>
<name>A0AAD7GIC0_MYCRO</name>
<feature type="repeat" description="WD" evidence="4">
    <location>
        <begin position="1015"/>
        <end position="1056"/>
    </location>
</feature>
<dbReference type="GO" id="GO:0043130">
    <property type="term" value="F:ubiquitin binding"/>
    <property type="evidence" value="ECO:0007669"/>
    <property type="project" value="TreeGrafter"/>
</dbReference>
<feature type="region of interest" description="Disordered" evidence="5">
    <location>
        <begin position="1"/>
        <end position="33"/>
    </location>
</feature>
<proteinExistence type="predicted"/>
<feature type="repeat" description="WD" evidence="4">
    <location>
        <begin position="971"/>
        <end position="1015"/>
    </location>
</feature>
<feature type="repeat" description="WD" evidence="4">
    <location>
        <begin position="1057"/>
        <end position="1098"/>
    </location>
</feature>
<keyword evidence="1" id="KW-0963">Cytoplasm</keyword>
<comment type="caution">
    <text evidence="7">The sequence shown here is derived from an EMBL/GenBank/DDBJ whole genome shotgun (WGS) entry which is preliminary data.</text>
</comment>
<organism evidence="7 8">
    <name type="scientific">Mycena rosella</name>
    <name type="common">Pink bonnet</name>
    <name type="synonym">Agaricus rosellus</name>
    <dbReference type="NCBI Taxonomy" id="1033263"/>
    <lineage>
        <taxon>Eukaryota</taxon>
        <taxon>Fungi</taxon>
        <taxon>Dikarya</taxon>
        <taxon>Basidiomycota</taxon>
        <taxon>Agaricomycotina</taxon>
        <taxon>Agaricomycetes</taxon>
        <taxon>Agaricomycetidae</taxon>
        <taxon>Agaricales</taxon>
        <taxon>Marasmiineae</taxon>
        <taxon>Mycenaceae</taxon>
        <taxon>Mycena</taxon>
    </lineage>
</organism>
<evidence type="ECO:0000256" key="2">
    <source>
        <dbReference type="ARBA" id="ARBA00022574"/>
    </source>
</evidence>
<feature type="repeat" description="WD" evidence="4">
    <location>
        <begin position="718"/>
        <end position="759"/>
    </location>
</feature>
<gene>
    <name evidence="7" type="ORF">B0H17DRAFT_1329299</name>
</gene>
<keyword evidence="8" id="KW-1185">Reference proteome</keyword>
<feature type="repeat" description="WD" evidence="4">
    <location>
        <begin position="634"/>
        <end position="675"/>
    </location>
</feature>
<feature type="repeat" description="WD" evidence="4">
    <location>
        <begin position="929"/>
        <end position="970"/>
    </location>
</feature>
<evidence type="ECO:0000256" key="3">
    <source>
        <dbReference type="ARBA" id="ARBA00022737"/>
    </source>
</evidence>
<accession>A0AAD7GIC0</accession>
<evidence type="ECO:0000256" key="4">
    <source>
        <dbReference type="PROSITE-ProRule" id="PRU00221"/>
    </source>
</evidence>
<dbReference type="InterPro" id="IPR036322">
    <property type="entry name" value="WD40_repeat_dom_sf"/>
</dbReference>
<protein>
    <submittedName>
        <fullName evidence="7">WD40-repeat-containing domain protein</fullName>
    </submittedName>
</protein>